<evidence type="ECO:0000256" key="1">
    <source>
        <dbReference type="SAM" id="Coils"/>
    </source>
</evidence>
<reference evidence="2 3" key="1">
    <citation type="submission" date="2020-04" db="EMBL/GenBank/DDBJ databases">
        <title>Whole-genome sequencing of Vibrio spp. from China reveals different genetic environments of blaCTX-M-14 among diverse lineages.</title>
        <authorList>
            <person name="Zheng Z."/>
            <person name="Ye L."/>
            <person name="Chen S."/>
        </authorList>
    </citation>
    <scope>NUCLEOTIDE SEQUENCE [LARGE SCALE GENOMIC DNA]</scope>
    <source>
        <strain evidence="2 3">Vb1636</strain>
    </source>
</reference>
<evidence type="ECO:0000313" key="3">
    <source>
        <dbReference type="Proteomes" id="UP000565155"/>
    </source>
</evidence>
<protein>
    <submittedName>
        <fullName evidence="2">Uncharacterized protein</fullName>
    </submittedName>
</protein>
<dbReference type="EMBL" id="JABCMA010000012">
    <property type="protein sequence ID" value="NMR74470.1"/>
    <property type="molecule type" value="Genomic_DNA"/>
</dbReference>
<gene>
    <name evidence="2" type="ORF">HKB35_12670</name>
</gene>
<dbReference type="AlphaFoldDB" id="A0A7Y0QZG3"/>
<accession>A0A7Y0QZG3</accession>
<comment type="caution">
    <text evidence="2">The sequence shown here is derived from an EMBL/GenBank/DDBJ whole genome shotgun (WGS) entry which is preliminary data.</text>
</comment>
<name>A0A7Y0QZG3_VIBAL</name>
<sequence length="198" mass="23476">MKKRLSWINPTDQKQAEWLAKYIAKKQGNTKSINGSYRPPQQSVEEFLLIATSWPEDSSSREQCRNLKAAWNSWKKRKQTKNKVVEGTYTISITARKELERLAKREKCSLSHVVETTLLNAKNIERQTKELQRIIENERLETAIDTNYIRMLFNKDVFIKQLDSLLQQKRIEDLEEENRLLREQLINMVPIRNMPIFI</sequence>
<keyword evidence="1" id="KW-0175">Coiled coil</keyword>
<dbReference type="Proteomes" id="UP000565155">
    <property type="component" value="Unassembled WGS sequence"/>
</dbReference>
<proteinExistence type="predicted"/>
<feature type="coiled-coil region" evidence="1">
    <location>
        <begin position="121"/>
        <end position="184"/>
    </location>
</feature>
<organism evidence="2 3">
    <name type="scientific">Vibrio alginolyticus</name>
    <dbReference type="NCBI Taxonomy" id="663"/>
    <lineage>
        <taxon>Bacteria</taxon>
        <taxon>Pseudomonadati</taxon>
        <taxon>Pseudomonadota</taxon>
        <taxon>Gammaproteobacteria</taxon>
        <taxon>Vibrionales</taxon>
        <taxon>Vibrionaceae</taxon>
        <taxon>Vibrio</taxon>
    </lineage>
</organism>
<evidence type="ECO:0000313" key="2">
    <source>
        <dbReference type="EMBL" id="NMR74470.1"/>
    </source>
</evidence>
<dbReference type="RefSeq" id="WP_169628693.1">
    <property type="nucleotide sequence ID" value="NZ_JABCMA010000012.1"/>
</dbReference>